<evidence type="ECO:0008006" key="3">
    <source>
        <dbReference type="Google" id="ProtNLM"/>
    </source>
</evidence>
<dbReference type="EMBL" id="MHCP01000002">
    <property type="protein sequence ID" value="OGY24630.1"/>
    <property type="molecule type" value="Genomic_DNA"/>
</dbReference>
<accession>A0A1G1WAT2</accession>
<dbReference type="Gene3D" id="3.30.565.10">
    <property type="entry name" value="Histidine kinase-like ATPase, C-terminal domain"/>
    <property type="match status" value="1"/>
</dbReference>
<gene>
    <name evidence="1" type="ORF">A2172_05260</name>
</gene>
<dbReference type="InterPro" id="IPR036890">
    <property type="entry name" value="HATPase_C_sf"/>
</dbReference>
<comment type="caution">
    <text evidence="1">The sequence shown here is derived from an EMBL/GenBank/DDBJ whole genome shotgun (WGS) entry which is preliminary data.</text>
</comment>
<proteinExistence type="predicted"/>
<reference evidence="1 2" key="1">
    <citation type="journal article" date="2016" name="Nat. Commun.">
        <title>Thousands of microbial genomes shed light on interconnected biogeochemical processes in an aquifer system.</title>
        <authorList>
            <person name="Anantharaman K."/>
            <person name="Brown C.T."/>
            <person name="Hug L.A."/>
            <person name="Sharon I."/>
            <person name="Castelle C.J."/>
            <person name="Probst A.J."/>
            <person name="Thomas B.C."/>
            <person name="Singh A."/>
            <person name="Wilkins M.J."/>
            <person name="Karaoz U."/>
            <person name="Brodie E.L."/>
            <person name="Williams K.H."/>
            <person name="Hubbard S.S."/>
            <person name="Banfield J.F."/>
        </authorList>
    </citation>
    <scope>NUCLEOTIDE SEQUENCE [LARGE SCALE GENOMIC DNA]</scope>
</reference>
<sequence>MPNNIKLKRVVFTTRRALEFFTEKELSMQLGHGRLFWWIALLKELVDNSLDACEIANVTPRINVEVKDDYFSVSDNGNRLPAFVIKKSLDYKIRVSDKAYYVSPTRGQLGNALKCVYAAPFVDNGVTGVVTIETSNRKYVIEVKLNRITQSPDIELSQTKHPGPKGVKITVFTPKSATLLQPLQNDEIYNLASDYITTAEELMAAYFLFNPHAVFSLNGKTWGTPDKKWTKWQPNNPTSAHWYNAETLRSLIAALISSGSDKSVREFVSEFRGLAGTKKQKVVTGNLCGVKLSQLVKDQDVDKAKVEQLLKAMQENSPIVAPRALGAIGKEHLMEGLKQLYSVSPESVHYKKVQDVDEKTGLPEVVEVVFGVFDEKHESNTRKVITGLNWSPTIGIPSNEIQHMLGDMRINRDDPVCVAIHIATPRLELAGHGKGEIADV</sequence>
<dbReference type="Proteomes" id="UP000176631">
    <property type="component" value="Unassembled WGS sequence"/>
</dbReference>
<evidence type="ECO:0000313" key="2">
    <source>
        <dbReference type="Proteomes" id="UP000176631"/>
    </source>
</evidence>
<dbReference type="AlphaFoldDB" id="A0A1G1WAT2"/>
<dbReference type="STRING" id="1802593.A2172_05260"/>
<name>A0A1G1WAT2_9BACT</name>
<dbReference type="SUPFAM" id="SSF55874">
    <property type="entry name" value="ATPase domain of HSP90 chaperone/DNA topoisomerase II/histidine kinase"/>
    <property type="match status" value="1"/>
</dbReference>
<organism evidence="1 2">
    <name type="scientific">Candidatus Woykebacteria bacterium RBG_13_40_15</name>
    <dbReference type="NCBI Taxonomy" id="1802593"/>
    <lineage>
        <taxon>Bacteria</taxon>
        <taxon>Candidatus Woykeibacteriota</taxon>
    </lineage>
</organism>
<evidence type="ECO:0000313" key="1">
    <source>
        <dbReference type="EMBL" id="OGY24630.1"/>
    </source>
</evidence>
<protein>
    <recommendedName>
        <fullName evidence="3">Histidine kinase/HSP90-like ATPase domain-containing protein</fullName>
    </recommendedName>
</protein>